<sequence>MGGKITGAGLFGALITAVAVAAAVYTGGASLSAAAAWGAGAGAASLVATSMLSQMPGVTPHSDSATTLSRSTSPQSGIPILYGEKVKCGSIVNWYNVQNNSSQYLFTSHALAMGEINKVSQIWLDDEPVLTTPVSVEGVVPNTSIDAKYRDILQLEVYFGKPNYTAGKVLAGTYGGSQWNNSTFKGNGIVQVYTVIKKTQKSLEDNLLVNDSYVLTAECSGKKIYDLVSGTTIVSNNPVNQLYDYVTNTEYGLGVSPGNIDIASFQTAAQYCTRYQMYSNGAIDYQSTYKSNIEKMLMTFGGITSIHCGKLYLTVDIPALSVQTFDESTIFGEFVSTTSGISDYFNTIDATWKNTTNNYSDDILRIPSDIPASDVLTSDGLIIAKSLDYSWVYDKDQVEHLINIELLKGKYSHNTISFNTDSGWDIAVWDVITVNFPEHGYENKLFRVAGKSISTNTDSIGMVQLQCVEYFQGIYEGVDVPMYGWEGTLPKPVAVLPPSNLTVVKKGATNQGQTVVLSWSASIDQYLRGYYVYYRQTGTQTWTYGGSTNQYVLSYELYGLTTGVQYDFAVAAFNNLGIVSDKVTQNGVVPDFAFTLPAITGLNLINRGSTANTTDALDFIIGWDDQSYVNVNGKKFSEYFNKYEIIVYDTGMVKKRSYFIQANQFTYTYAMNKLDTLSRTRTFGVVAWGHNSSIYSAEARITVTNPQCPALTGFTANAGYESIFVAYNSPEASATDFAGVLVQVATNSTFTQNLKAFGTNSPFMHSFPIADGKYYVRAGAYDEFGQDSIIYTAGVYVDLQSKVNWSVQDEQSLNDFLHLDDKISTAIDDAVAQANINTTTKIGASETKTTKLITDGDKVNATAITNLQATTAADLSAQVTTLNKAITDGDKANATSITQLTSKTATDISAAVTTLNQTITTKDTAQTQALNAQVSSINSNITSQVATLNSTITSKDTAQSTALTQAKSELNGSISSVSTAMSTNIDALKNTVNSHYELKVNANGTIAGMGIYADANTKASAVYFVADDFKIITAKTSGAVSNPVIPFAVQNNTVYINSAMIANASIGQAHIADASISNAKIQDGSINNAKIGYQISSNNWNDAWPSDGGQGWCIRKDGTSYFNNGYFRGSVFADNGYFKGDVYAENGYFKGTVYASGGSFTNGTFVNCTIDNLKANSIQGDIMRMFLLGAGGITIPAESQFARILTIPCIPVTVKGGYDGTFTPPRETTNTRAVSIYANGNVLGGANISARGLESDISVGSVSMTIPAGVAVTLTIQLRSNGNLITYNGPDLTVIVGRA</sequence>
<comment type="caution">
    <text evidence="2">The sequence shown here is derived from an EMBL/GenBank/DDBJ whole genome shotgun (WGS) entry which is preliminary data.</text>
</comment>
<organism evidence="2 3">
    <name type="scientific">Leclercia adecarboxylata</name>
    <dbReference type="NCBI Taxonomy" id="83655"/>
    <lineage>
        <taxon>Bacteria</taxon>
        <taxon>Pseudomonadati</taxon>
        <taxon>Pseudomonadota</taxon>
        <taxon>Gammaproteobacteria</taxon>
        <taxon>Enterobacterales</taxon>
        <taxon>Enterobacteriaceae</taxon>
        <taxon>Leclercia</taxon>
    </lineage>
</organism>
<dbReference type="PROSITE" id="PS50853">
    <property type="entry name" value="FN3"/>
    <property type="match status" value="1"/>
</dbReference>
<dbReference type="Pfam" id="PF00041">
    <property type="entry name" value="fn3"/>
    <property type="match status" value="1"/>
</dbReference>
<name>A0A9X3YAZ2_9ENTR</name>
<dbReference type="InterPro" id="IPR036116">
    <property type="entry name" value="FN3_sf"/>
</dbReference>
<dbReference type="Proteomes" id="UP001149314">
    <property type="component" value="Unassembled WGS sequence"/>
</dbReference>
<dbReference type="Pfam" id="PF09327">
    <property type="entry name" value="Phage_Tail_Tip"/>
    <property type="match status" value="2"/>
</dbReference>
<dbReference type="SMART" id="SM00060">
    <property type="entry name" value="FN3"/>
    <property type="match status" value="1"/>
</dbReference>
<evidence type="ECO:0000259" key="1">
    <source>
        <dbReference type="PROSITE" id="PS50853"/>
    </source>
</evidence>
<dbReference type="CDD" id="cd00063">
    <property type="entry name" value="FN3"/>
    <property type="match status" value="1"/>
</dbReference>
<dbReference type="EMBL" id="JAOURS010000015">
    <property type="protein sequence ID" value="MDC6639543.1"/>
    <property type="molecule type" value="Genomic_DNA"/>
</dbReference>
<dbReference type="InterPro" id="IPR013783">
    <property type="entry name" value="Ig-like_fold"/>
</dbReference>
<dbReference type="Gene3D" id="2.60.40.10">
    <property type="entry name" value="Immunoglobulins"/>
    <property type="match status" value="1"/>
</dbReference>
<evidence type="ECO:0000313" key="3">
    <source>
        <dbReference type="Proteomes" id="UP001149314"/>
    </source>
</evidence>
<reference evidence="2" key="1">
    <citation type="journal article" date="2023" name="Genes Genomics">
        <title>Genomic insights of Leclercia adecarboxylata strains linked to an outbreak in public hospitals in Mexico.</title>
        <authorList>
            <person name="Barrios-Villa E."/>
            <person name="Pacheco-Flores B."/>
            <person name="Lozano-Zarain P."/>
            <person name="Del Campo-Ortega R."/>
            <person name="de Jesus Ascencio-Montiel I."/>
            <person name="Gonzalez-Leon M."/>
            <person name="Camorlinga-Ponce M."/>
            <person name="Gaytan Cervantes F.J."/>
            <person name="Gonzalez Torres C."/>
            <person name="Aguilar E."/>
            <person name="Gonzalez Ibarra J."/>
            <person name="Torres Lopez F.J."/>
            <person name="Rosas-Vargas H."/>
            <person name="Gonzalez-Bonilla C.R."/>
            <person name="Del Carmen Rocha-Gracia R."/>
        </authorList>
    </citation>
    <scope>NUCLEOTIDE SEQUENCE</scope>
    <source>
        <strain evidence="2">Lac40</strain>
    </source>
</reference>
<feature type="domain" description="Fibronectin type-III" evidence="1">
    <location>
        <begin position="497"/>
        <end position="598"/>
    </location>
</feature>
<evidence type="ECO:0000313" key="2">
    <source>
        <dbReference type="EMBL" id="MDC6639543.1"/>
    </source>
</evidence>
<gene>
    <name evidence="2" type="ORF">OEZ79_14970</name>
</gene>
<protein>
    <submittedName>
        <fullName evidence="2">DUF1983 domain-containing protein</fullName>
    </submittedName>
</protein>
<accession>A0A9X3YAZ2</accession>
<dbReference type="InterPro" id="IPR015406">
    <property type="entry name" value="GpJ_CSF"/>
</dbReference>
<dbReference type="RefSeq" id="WP_208690787.1">
    <property type="nucleotide sequence ID" value="NZ_CP060824.1"/>
</dbReference>
<dbReference type="SUPFAM" id="SSF49265">
    <property type="entry name" value="Fibronectin type III"/>
    <property type="match status" value="1"/>
</dbReference>
<proteinExistence type="predicted"/>
<dbReference type="InterPro" id="IPR003961">
    <property type="entry name" value="FN3_dom"/>
</dbReference>